<accession>A0A6C0BBZ2</accession>
<sequence length="62" mass="7400">MDIRNKMTKAKMTINKNIIFATKLSELMKLPIPLLFPDTDSWSLYIYILYIRKTKTQYSLNK</sequence>
<dbReference type="EMBL" id="MN739105">
    <property type="protein sequence ID" value="QHS89089.1"/>
    <property type="molecule type" value="Genomic_DNA"/>
</dbReference>
<protein>
    <submittedName>
        <fullName evidence="1">Uncharacterized protein</fullName>
    </submittedName>
</protein>
<organism evidence="1">
    <name type="scientific">viral metagenome</name>
    <dbReference type="NCBI Taxonomy" id="1070528"/>
    <lineage>
        <taxon>unclassified sequences</taxon>
        <taxon>metagenomes</taxon>
        <taxon>organismal metagenomes</taxon>
    </lineage>
</organism>
<dbReference type="AlphaFoldDB" id="A0A6C0BBZ2"/>
<reference evidence="1" key="1">
    <citation type="journal article" date="2020" name="Nature">
        <title>Giant virus diversity and host interactions through global metagenomics.</title>
        <authorList>
            <person name="Schulz F."/>
            <person name="Roux S."/>
            <person name="Paez-Espino D."/>
            <person name="Jungbluth S."/>
            <person name="Walsh D.A."/>
            <person name="Denef V.J."/>
            <person name="McMahon K.D."/>
            <person name="Konstantinidis K.T."/>
            <person name="Eloe-Fadrosh E.A."/>
            <person name="Kyrpides N.C."/>
            <person name="Woyke T."/>
        </authorList>
    </citation>
    <scope>NUCLEOTIDE SEQUENCE</scope>
    <source>
        <strain evidence="1">GVMAG-M-3300010158-59</strain>
    </source>
</reference>
<proteinExistence type="predicted"/>
<evidence type="ECO:0000313" key="1">
    <source>
        <dbReference type="EMBL" id="QHS89089.1"/>
    </source>
</evidence>
<name>A0A6C0BBZ2_9ZZZZ</name>